<evidence type="ECO:0008006" key="3">
    <source>
        <dbReference type="Google" id="ProtNLM"/>
    </source>
</evidence>
<proteinExistence type="predicted"/>
<accession>A0A1F7W4Z3</accession>
<dbReference type="PANTHER" id="PTHR31475:SF5">
    <property type="entry name" value="UPF0462 PROTEIN C4ORF33 HOMOLOG"/>
    <property type="match status" value="1"/>
</dbReference>
<organism evidence="1 2">
    <name type="scientific">Candidatus Uhrbacteria bacterium RIFOXYB2_FULL_57_15</name>
    <dbReference type="NCBI Taxonomy" id="1802422"/>
    <lineage>
        <taxon>Bacteria</taxon>
        <taxon>Candidatus Uhriibacteriota</taxon>
    </lineage>
</organism>
<sequence length="183" mass="20688">MSHVIPREPDTLYIKIDHLWNGNPCGDESMHAEAWVMEKQNGLEVRVHAPLRDDRHVPDAPRDTRVDGLWEFDAIELFFVGEDGTYTEVELGPGGHYLVLSFDGVRHRSNDWLGREFVHRNASATPGTWQSVIQLPWDVLPKKIVRANAFVLVGGQHLAWSAVPGAEPDFHQPDVFSSVTFSR</sequence>
<dbReference type="SUPFAM" id="SSF49344">
    <property type="entry name" value="CBD9-like"/>
    <property type="match status" value="1"/>
</dbReference>
<protein>
    <recommendedName>
        <fullName evidence="3">Carbohydrate-binding domain-containing protein</fullName>
    </recommendedName>
</protein>
<dbReference type="AlphaFoldDB" id="A0A1F7W4Z3"/>
<comment type="caution">
    <text evidence="1">The sequence shown here is derived from an EMBL/GenBank/DDBJ whole genome shotgun (WGS) entry which is preliminary data.</text>
</comment>
<evidence type="ECO:0000313" key="2">
    <source>
        <dbReference type="Proteomes" id="UP000176501"/>
    </source>
</evidence>
<gene>
    <name evidence="1" type="ORF">A2304_04750</name>
</gene>
<dbReference type="EMBL" id="MGFE01000028">
    <property type="protein sequence ID" value="OGL97861.1"/>
    <property type="molecule type" value="Genomic_DNA"/>
</dbReference>
<name>A0A1F7W4Z3_9BACT</name>
<dbReference type="Proteomes" id="UP000176501">
    <property type="component" value="Unassembled WGS sequence"/>
</dbReference>
<dbReference type="Gene3D" id="2.60.40.1190">
    <property type="match status" value="1"/>
</dbReference>
<dbReference type="PANTHER" id="PTHR31475">
    <property type="entry name" value="UPF0462 PROTEIN"/>
    <property type="match status" value="1"/>
</dbReference>
<reference evidence="1 2" key="1">
    <citation type="journal article" date="2016" name="Nat. Commun.">
        <title>Thousands of microbial genomes shed light on interconnected biogeochemical processes in an aquifer system.</title>
        <authorList>
            <person name="Anantharaman K."/>
            <person name="Brown C.T."/>
            <person name="Hug L.A."/>
            <person name="Sharon I."/>
            <person name="Castelle C.J."/>
            <person name="Probst A.J."/>
            <person name="Thomas B.C."/>
            <person name="Singh A."/>
            <person name="Wilkins M.J."/>
            <person name="Karaoz U."/>
            <person name="Brodie E.L."/>
            <person name="Williams K.H."/>
            <person name="Hubbard S.S."/>
            <person name="Banfield J.F."/>
        </authorList>
    </citation>
    <scope>NUCLEOTIDE SEQUENCE [LARGE SCALE GENOMIC DNA]</scope>
</reference>
<evidence type="ECO:0000313" key="1">
    <source>
        <dbReference type="EMBL" id="OGL97861.1"/>
    </source>
</evidence>